<dbReference type="GO" id="GO:0016780">
    <property type="term" value="F:phosphotransferase activity, for other substituted phosphate groups"/>
    <property type="evidence" value="ECO:0007669"/>
    <property type="project" value="InterPro"/>
</dbReference>
<protein>
    <submittedName>
        <fullName evidence="15">CDP-diacylglycerol O-phosphatidyl transferase</fullName>
    </submittedName>
</protein>
<keyword evidence="6 13" id="KW-1133">Transmembrane helix</keyword>
<dbReference type="Pfam" id="PF08009">
    <property type="entry name" value="CDP-OH_P_tran_2"/>
    <property type="match status" value="1"/>
</dbReference>
<evidence type="ECO:0000256" key="11">
    <source>
        <dbReference type="RuleBase" id="RU003750"/>
    </source>
</evidence>
<feature type="transmembrane region" description="Helical" evidence="13">
    <location>
        <begin position="205"/>
        <end position="222"/>
    </location>
</feature>
<dbReference type="GO" id="GO:0016020">
    <property type="term" value="C:membrane"/>
    <property type="evidence" value="ECO:0007669"/>
    <property type="project" value="UniProtKB-SubCell"/>
</dbReference>
<dbReference type="PANTHER" id="PTHR14269">
    <property type="entry name" value="CDP-DIACYLGLYCEROL--GLYCEROL-3-PHOSPHATE 3-PHOSPHATIDYLTRANSFERASE-RELATED"/>
    <property type="match status" value="1"/>
</dbReference>
<keyword evidence="9" id="KW-0594">Phospholipid biosynthesis</keyword>
<evidence type="ECO:0000256" key="5">
    <source>
        <dbReference type="ARBA" id="ARBA00022692"/>
    </source>
</evidence>
<dbReference type="EMBL" id="ATHL01000014">
    <property type="protein sequence ID" value="EQB19453.1"/>
    <property type="molecule type" value="Genomic_DNA"/>
</dbReference>
<keyword evidence="8 13" id="KW-0472">Membrane</keyword>
<feature type="transmembrane region" description="Helical" evidence="13">
    <location>
        <begin position="106"/>
        <end position="124"/>
    </location>
</feature>
<comment type="similarity">
    <text evidence="2 11">Belongs to the CDP-alcohol phosphatidyltransferase class-I family.</text>
</comment>
<keyword evidence="4 11" id="KW-0808">Transferase</keyword>
<keyword evidence="5 13" id="KW-0812">Transmembrane</keyword>
<evidence type="ECO:0000256" key="4">
    <source>
        <dbReference type="ARBA" id="ARBA00022679"/>
    </source>
</evidence>
<dbReference type="PATRIC" id="fig|1096930.3.peg.318"/>
<dbReference type="InterPro" id="IPR048254">
    <property type="entry name" value="CDP_ALCOHOL_P_TRANSF_CS"/>
</dbReference>
<dbReference type="PROSITE" id="PS00379">
    <property type="entry name" value="CDP_ALCOHOL_P_TRANSF"/>
    <property type="match status" value="1"/>
</dbReference>
<dbReference type="InterPro" id="IPR050324">
    <property type="entry name" value="CDP-alcohol_PTase-I"/>
</dbReference>
<evidence type="ECO:0000256" key="13">
    <source>
        <dbReference type="SAM" id="Phobius"/>
    </source>
</evidence>
<feature type="region of interest" description="Disordered" evidence="12">
    <location>
        <begin position="254"/>
        <end position="284"/>
    </location>
</feature>
<reference evidence="15 16" key="1">
    <citation type="journal article" date="2013" name="Genome Announc.">
        <title>Genome Sequence of Novosphingobium lindaniclasticum LE124T, Isolated from a Hexachlorocyclohexane Dumpsite.</title>
        <authorList>
            <person name="Saxena A."/>
            <person name="Nayyar N."/>
            <person name="Sangwan N."/>
            <person name="Kumari R."/>
            <person name="Khurana J.P."/>
            <person name="Lal R."/>
        </authorList>
    </citation>
    <scope>NUCLEOTIDE SEQUENCE [LARGE SCALE GENOMIC DNA]</scope>
    <source>
        <strain evidence="15 16">LE124</strain>
    </source>
</reference>
<dbReference type="Gene3D" id="1.20.120.1760">
    <property type="match status" value="1"/>
</dbReference>
<feature type="domain" description="CDP-alcohol phosphatidyltransferase C-terminal" evidence="14">
    <location>
        <begin position="204"/>
        <end position="240"/>
    </location>
</feature>
<dbReference type="eggNOG" id="COG1183">
    <property type="taxonomic scope" value="Bacteria"/>
</dbReference>
<dbReference type="Proteomes" id="UP000015527">
    <property type="component" value="Unassembled WGS sequence"/>
</dbReference>
<organism evidence="15 16">
    <name type="scientific">Novosphingobium lindaniclasticum LE124</name>
    <dbReference type="NCBI Taxonomy" id="1096930"/>
    <lineage>
        <taxon>Bacteria</taxon>
        <taxon>Pseudomonadati</taxon>
        <taxon>Pseudomonadota</taxon>
        <taxon>Alphaproteobacteria</taxon>
        <taxon>Sphingomonadales</taxon>
        <taxon>Sphingomonadaceae</taxon>
        <taxon>Novosphingobium</taxon>
    </lineage>
</organism>
<dbReference type="AlphaFoldDB" id="T0I4Z8"/>
<dbReference type="InterPro" id="IPR043130">
    <property type="entry name" value="CDP-OH_PTrfase_TM_dom"/>
</dbReference>
<dbReference type="InterPro" id="IPR012616">
    <property type="entry name" value="CDP-OH_P_trans_C"/>
</dbReference>
<gene>
    <name evidence="15" type="ORF">L284_01630</name>
</gene>
<keyword evidence="7" id="KW-0443">Lipid metabolism</keyword>
<comment type="caution">
    <text evidence="15">The sequence shown here is derived from an EMBL/GenBank/DDBJ whole genome shotgun (WGS) entry which is preliminary data.</text>
</comment>
<sequence>MEGDGLRVRRLAGGLPMRVFVPNAITAAALCSGLTGIRFAIGGDYERAVQAIILAGLLDGIDGRAARLLKAQTRFGAELDSLADSISFGVAPALIVYLWTLHQLPSLGWIAALAFAICCVLRLARFNSRLDEIDQPHKQAGFLTGVPAPIGAGLAFLPMYLWIATGIPEFANPVAVSLWMVVIAFLMISSLPTLSWSRMRPPPRLRLGVIALVGLTVAALLMEPWFTLAVITLAYLVLVPIGIGTYARVRRRVPRQGPHPATPAPAVPPHSIAIDGEGEGRDPS</sequence>
<feature type="transmembrane region" description="Helical" evidence="13">
    <location>
        <begin position="145"/>
        <end position="164"/>
    </location>
</feature>
<evidence type="ECO:0000256" key="10">
    <source>
        <dbReference type="ARBA" id="ARBA00023264"/>
    </source>
</evidence>
<evidence type="ECO:0000313" key="15">
    <source>
        <dbReference type="EMBL" id="EQB19453.1"/>
    </source>
</evidence>
<keyword evidence="10" id="KW-1208">Phospholipid metabolism</keyword>
<dbReference type="Pfam" id="PF01066">
    <property type="entry name" value="CDP-OH_P_transf"/>
    <property type="match status" value="1"/>
</dbReference>
<feature type="transmembrane region" description="Helical" evidence="13">
    <location>
        <begin position="228"/>
        <end position="247"/>
    </location>
</feature>
<evidence type="ECO:0000256" key="2">
    <source>
        <dbReference type="ARBA" id="ARBA00010441"/>
    </source>
</evidence>
<dbReference type="GO" id="GO:0008654">
    <property type="term" value="P:phospholipid biosynthetic process"/>
    <property type="evidence" value="ECO:0007669"/>
    <property type="project" value="UniProtKB-KW"/>
</dbReference>
<dbReference type="PANTHER" id="PTHR14269:SF61">
    <property type="entry name" value="CDP-DIACYLGLYCEROL--SERINE O-PHOSPHATIDYLTRANSFERASE"/>
    <property type="match status" value="1"/>
</dbReference>
<dbReference type="RefSeq" id="WP_021232307.1">
    <property type="nucleotide sequence ID" value="NZ_ATHL01000014.1"/>
</dbReference>
<keyword evidence="3" id="KW-0444">Lipid biosynthesis</keyword>
<dbReference type="InterPro" id="IPR000462">
    <property type="entry name" value="CDP-OH_P_trans"/>
</dbReference>
<evidence type="ECO:0000256" key="7">
    <source>
        <dbReference type="ARBA" id="ARBA00023098"/>
    </source>
</evidence>
<dbReference type="OrthoDB" id="9777147at2"/>
<keyword evidence="16" id="KW-1185">Reference proteome</keyword>
<evidence type="ECO:0000256" key="1">
    <source>
        <dbReference type="ARBA" id="ARBA00004141"/>
    </source>
</evidence>
<evidence type="ECO:0000256" key="8">
    <source>
        <dbReference type="ARBA" id="ARBA00023136"/>
    </source>
</evidence>
<evidence type="ECO:0000313" key="16">
    <source>
        <dbReference type="Proteomes" id="UP000015527"/>
    </source>
</evidence>
<proteinExistence type="inferred from homology"/>
<feature type="transmembrane region" description="Helical" evidence="13">
    <location>
        <begin position="20"/>
        <end position="41"/>
    </location>
</feature>
<evidence type="ECO:0000256" key="12">
    <source>
        <dbReference type="SAM" id="MobiDB-lite"/>
    </source>
</evidence>
<feature type="transmembrane region" description="Helical" evidence="13">
    <location>
        <begin position="170"/>
        <end position="193"/>
    </location>
</feature>
<name>T0I4Z8_9SPHN</name>
<accession>T0I4Z8</accession>
<evidence type="ECO:0000259" key="14">
    <source>
        <dbReference type="Pfam" id="PF08009"/>
    </source>
</evidence>
<evidence type="ECO:0000256" key="3">
    <source>
        <dbReference type="ARBA" id="ARBA00022516"/>
    </source>
</evidence>
<evidence type="ECO:0000256" key="6">
    <source>
        <dbReference type="ARBA" id="ARBA00022989"/>
    </source>
</evidence>
<comment type="subcellular location">
    <subcellularLocation>
        <location evidence="1">Membrane</location>
        <topology evidence="1">Multi-pass membrane protein</topology>
    </subcellularLocation>
</comment>
<evidence type="ECO:0000256" key="9">
    <source>
        <dbReference type="ARBA" id="ARBA00023209"/>
    </source>
</evidence>